<feature type="domain" description="HAMP" evidence="16">
    <location>
        <begin position="73"/>
        <end position="125"/>
    </location>
</feature>
<dbReference type="EMBL" id="JANFXK010000022">
    <property type="protein sequence ID" value="MCQ4638219.1"/>
    <property type="molecule type" value="Genomic_DNA"/>
</dbReference>
<feature type="domain" description="Histidine kinase" evidence="15">
    <location>
        <begin position="140"/>
        <end position="352"/>
    </location>
</feature>
<dbReference type="EC" id="2.7.13.3" evidence="3"/>
<evidence type="ECO:0000313" key="17">
    <source>
        <dbReference type="EMBL" id="MCQ4638219.1"/>
    </source>
</evidence>
<keyword evidence="4" id="KW-1003">Cell membrane</keyword>
<dbReference type="InterPro" id="IPR036890">
    <property type="entry name" value="HATPase_C_sf"/>
</dbReference>
<keyword evidence="6" id="KW-0808">Transferase</keyword>
<name>A0ABT1RSP1_9FIRM</name>
<keyword evidence="7 14" id="KW-0812">Transmembrane</keyword>
<dbReference type="PANTHER" id="PTHR45528">
    <property type="entry name" value="SENSOR HISTIDINE KINASE CPXA"/>
    <property type="match status" value="1"/>
</dbReference>
<organism evidence="17 18">
    <name type="scientific">Anaerovorax odorimutans</name>
    <dbReference type="NCBI Taxonomy" id="109327"/>
    <lineage>
        <taxon>Bacteria</taxon>
        <taxon>Bacillati</taxon>
        <taxon>Bacillota</taxon>
        <taxon>Clostridia</taxon>
        <taxon>Peptostreptococcales</taxon>
        <taxon>Anaerovoracaceae</taxon>
        <taxon>Anaerovorax</taxon>
    </lineage>
</organism>
<accession>A0ABT1RSP1</accession>
<dbReference type="CDD" id="cd00082">
    <property type="entry name" value="HisKA"/>
    <property type="match status" value="1"/>
</dbReference>
<dbReference type="InterPro" id="IPR003661">
    <property type="entry name" value="HisK_dim/P_dom"/>
</dbReference>
<dbReference type="InterPro" id="IPR036097">
    <property type="entry name" value="HisK_dim/P_sf"/>
</dbReference>
<keyword evidence="11 14" id="KW-1133">Transmembrane helix</keyword>
<comment type="catalytic activity">
    <reaction evidence="1">
        <text>ATP + protein L-histidine = ADP + protein N-phospho-L-histidine.</text>
        <dbReference type="EC" id="2.7.13.3"/>
    </reaction>
</comment>
<evidence type="ECO:0000256" key="6">
    <source>
        <dbReference type="ARBA" id="ARBA00022679"/>
    </source>
</evidence>
<comment type="subcellular location">
    <subcellularLocation>
        <location evidence="2">Cell membrane</location>
        <topology evidence="2">Multi-pass membrane protein</topology>
    </subcellularLocation>
</comment>
<evidence type="ECO:0000256" key="5">
    <source>
        <dbReference type="ARBA" id="ARBA00022553"/>
    </source>
</evidence>
<sequence>MDGIKGKLRDLPIRRSFVFYVVFFLAADILLCLLTSRFLDLWTIPARNTVMLAMVLVYSLMCLAAAAGIFYETKIKKPLRLLEQASGRIGKRDLDFSINYDSADEMGRLCHAFEQMRQALLDNQRLVWQTMQERKRLNAAFSHDMRTPLSIVSGHLEMLQLECDTIEPEEIREKAAVMEKHLKRISQYVEKINNLHKMEELPFKPKIVERRLLEEELMQIGELLCGSRGRTFTLHSQLTEKTYELDLEILMRVFENLLDNAAEHARSQVTVLLEETAASLLIRVLDDGKGFSRTALENAQRPFYTERSREQGRHMGLGLYTSRVLCGIHKGTLEIENRQVGCCVTMRIQKSQNQIKS</sequence>
<feature type="transmembrane region" description="Helical" evidence="14">
    <location>
        <begin position="51"/>
        <end position="71"/>
    </location>
</feature>
<dbReference type="PROSITE" id="PS50109">
    <property type="entry name" value="HIS_KIN"/>
    <property type="match status" value="1"/>
</dbReference>
<dbReference type="GO" id="GO:0016301">
    <property type="term" value="F:kinase activity"/>
    <property type="evidence" value="ECO:0007669"/>
    <property type="project" value="UniProtKB-KW"/>
</dbReference>
<evidence type="ECO:0000256" key="9">
    <source>
        <dbReference type="ARBA" id="ARBA00022777"/>
    </source>
</evidence>
<dbReference type="InterPro" id="IPR050398">
    <property type="entry name" value="HssS/ArlS-like"/>
</dbReference>
<dbReference type="InterPro" id="IPR003594">
    <property type="entry name" value="HATPase_dom"/>
</dbReference>
<evidence type="ECO:0000259" key="15">
    <source>
        <dbReference type="PROSITE" id="PS50109"/>
    </source>
</evidence>
<reference evidence="17 18" key="1">
    <citation type="submission" date="2022-06" db="EMBL/GenBank/DDBJ databases">
        <title>Isolation of gut microbiota from human fecal samples.</title>
        <authorList>
            <person name="Pamer E.G."/>
            <person name="Barat B."/>
            <person name="Waligurski E."/>
            <person name="Medina S."/>
            <person name="Paddock L."/>
            <person name="Mostad J."/>
        </authorList>
    </citation>
    <scope>NUCLEOTIDE SEQUENCE [LARGE SCALE GENOMIC DNA]</scope>
    <source>
        <strain evidence="17 18">SL.3.17</strain>
    </source>
</reference>
<evidence type="ECO:0000256" key="11">
    <source>
        <dbReference type="ARBA" id="ARBA00022989"/>
    </source>
</evidence>
<keyword evidence="5" id="KW-0597">Phosphoprotein</keyword>
<keyword evidence="10" id="KW-0067">ATP-binding</keyword>
<keyword evidence="18" id="KW-1185">Reference proteome</keyword>
<dbReference type="PRINTS" id="PR01780">
    <property type="entry name" value="LANTIREGPROT"/>
</dbReference>
<comment type="caution">
    <text evidence="17">The sequence shown here is derived from an EMBL/GenBank/DDBJ whole genome shotgun (WGS) entry which is preliminary data.</text>
</comment>
<evidence type="ECO:0000256" key="7">
    <source>
        <dbReference type="ARBA" id="ARBA00022692"/>
    </source>
</evidence>
<dbReference type="SUPFAM" id="SSF158472">
    <property type="entry name" value="HAMP domain-like"/>
    <property type="match status" value="1"/>
</dbReference>
<dbReference type="SMART" id="SM00387">
    <property type="entry name" value="HATPase_c"/>
    <property type="match status" value="1"/>
</dbReference>
<proteinExistence type="predicted"/>
<dbReference type="InterPro" id="IPR008358">
    <property type="entry name" value="Sig_transdc_His_kin/Pase_MprB"/>
</dbReference>
<dbReference type="RefSeq" id="WP_256133412.1">
    <property type="nucleotide sequence ID" value="NZ_JANFXK010000022.1"/>
</dbReference>
<keyword evidence="8" id="KW-0547">Nucleotide-binding</keyword>
<gene>
    <name evidence="17" type="ORF">NE619_15910</name>
</gene>
<dbReference type="SMART" id="SM00304">
    <property type="entry name" value="HAMP"/>
    <property type="match status" value="1"/>
</dbReference>
<keyword evidence="13 14" id="KW-0472">Membrane</keyword>
<dbReference type="CDD" id="cd06225">
    <property type="entry name" value="HAMP"/>
    <property type="match status" value="1"/>
</dbReference>
<evidence type="ECO:0000256" key="4">
    <source>
        <dbReference type="ARBA" id="ARBA00022475"/>
    </source>
</evidence>
<dbReference type="Pfam" id="PF02518">
    <property type="entry name" value="HATPase_c"/>
    <property type="match status" value="1"/>
</dbReference>
<dbReference type="Gene3D" id="3.30.565.10">
    <property type="entry name" value="Histidine kinase-like ATPase, C-terminal domain"/>
    <property type="match status" value="1"/>
</dbReference>
<dbReference type="SUPFAM" id="SSF47384">
    <property type="entry name" value="Homodimeric domain of signal transducing histidine kinase"/>
    <property type="match status" value="1"/>
</dbReference>
<evidence type="ECO:0000259" key="16">
    <source>
        <dbReference type="PROSITE" id="PS50885"/>
    </source>
</evidence>
<dbReference type="Proteomes" id="UP001524502">
    <property type="component" value="Unassembled WGS sequence"/>
</dbReference>
<evidence type="ECO:0000256" key="2">
    <source>
        <dbReference type="ARBA" id="ARBA00004651"/>
    </source>
</evidence>
<dbReference type="PROSITE" id="PS50885">
    <property type="entry name" value="HAMP"/>
    <property type="match status" value="1"/>
</dbReference>
<evidence type="ECO:0000313" key="18">
    <source>
        <dbReference type="Proteomes" id="UP001524502"/>
    </source>
</evidence>
<dbReference type="InterPro" id="IPR003660">
    <property type="entry name" value="HAMP_dom"/>
</dbReference>
<keyword evidence="9 17" id="KW-0418">Kinase</keyword>
<evidence type="ECO:0000256" key="3">
    <source>
        <dbReference type="ARBA" id="ARBA00012438"/>
    </source>
</evidence>
<dbReference type="SUPFAM" id="SSF55874">
    <property type="entry name" value="ATPase domain of HSP90 chaperone/DNA topoisomerase II/histidine kinase"/>
    <property type="match status" value="1"/>
</dbReference>
<evidence type="ECO:0000256" key="10">
    <source>
        <dbReference type="ARBA" id="ARBA00022840"/>
    </source>
</evidence>
<evidence type="ECO:0000256" key="12">
    <source>
        <dbReference type="ARBA" id="ARBA00023012"/>
    </source>
</evidence>
<evidence type="ECO:0000256" key="13">
    <source>
        <dbReference type="ARBA" id="ARBA00023136"/>
    </source>
</evidence>
<dbReference type="SMART" id="SM00388">
    <property type="entry name" value="HisKA"/>
    <property type="match status" value="1"/>
</dbReference>
<evidence type="ECO:0000256" key="1">
    <source>
        <dbReference type="ARBA" id="ARBA00000085"/>
    </source>
</evidence>
<dbReference type="InterPro" id="IPR005467">
    <property type="entry name" value="His_kinase_dom"/>
</dbReference>
<protein>
    <recommendedName>
        <fullName evidence="3">histidine kinase</fullName>
        <ecNumber evidence="3">2.7.13.3</ecNumber>
    </recommendedName>
</protein>
<dbReference type="Gene3D" id="6.10.340.10">
    <property type="match status" value="1"/>
</dbReference>
<feature type="transmembrane region" description="Helical" evidence="14">
    <location>
        <begin position="17"/>
        <end position="39"/>
    </location>
</feature>
<keyword evidence="12" id="KW-0902">Two-component regulatory system</keyword>
<dbReference type="Gene3D" id="1.10.287.130">
    <property type="match status" value="1"/>
</dbReference>
<evidence type="ECO:0000256" key="8">
    <source>
        <dbReference type="ARBA" id="ARBA00022741"/>
    </source>
</evidence>
<dbReference type="Pfam" id="PF00672">
    <property type="entry name" value="HAMP"/>
    <property type="match status" value="1"/>
</dbReference>
<dbReference type="PANTHER" id="PTHR45528:SF1">
    <property type="entry name" value="SENSOR HISTIDINE KINASE CPXA"/>
    <property type="match status" value="1"/>
</dbReference>
<evidence type="ECO:0000256" key="14">
    <source>
        <dbReference type="SAM" id="Phobius"/>
    </source>
</evidence>
<dbReference type="Pfam" id="PF00512">
    <property type="entry name" value="HisKA"/>
    <property type="match status" value="1"/>
</dbReference>